<dbReference type="GO" id="GO:0003677">
    <property type="term" value="F:DNA binding"/>
    <property type="evidence" value="ECO:0007669"/>
    <property type="project" value="UniProtKB-KW"/>
</dbReference>
<evidence type="ECO:0000256" key="1">
    <source>
        <dbReference type="ARBA" id="ARBA00010641"/>
    </source>
</evidence>
<dbReference type="GO" id="GO:0016987">
    <property type="term" value="F:sigma factor activity"/>
    <property type="evidence" value="ECO:0007669"/>
    <property type="project" value="UniProtKB-KW"/>
</dbReference>
<dbReference type="EMBL" id="JADIMI010000073">
    <property type="protein sequence ID" value="MBO8452771.1"/>
    <property type="molecule type" value="Genomic_DNA"/>
</dbReference>
<dbReference type="InterPro" id="IPR013249">
    <property type="entry name" value="RNA_pol_sigma70_r4_t2"/>
</dbReference>
<dbReference type="SUPFAM" id="SSF88659">
    <property type="entry name" value="Sigma3 and sigma4 domains of RNA polymerase sigma factors"/>
    <property type="match status" value="1"/>
</dbReference>
<reference evidence="8" key="2">
    <citation type="journal article" date="2021" name="PeerJ">
        <title>Extensive microbial diversity within the chicken gut microbiome revealed by metagenomics and culture.</title>
        <authorList>
            <person name="Gilroy R."/>
            <person name="Ravi A."/>
            <person name="Getino M."/>
            <person name="Pursley I."/>
            <person name="Horton D.L."/>
            <person name="Alikhan N.F."/>
            <person name="Baker D."/>
            <person name="Gharbi K."/>
            <person name="Hall N."/>
            <person name="Watson M."/>
            <person name="Adriaenssens E.M."/>
            <person name="Foster-Nyarko E."/>
            <person name="Jarju S."/>
            <person name="Secka A."/>
            <person name="Antonio M."/>
            <person name="Oren A."/>
            <person name="Chaudhuri R.R."/>
            <person name="La Ragione R."/>
            <person name="Hildebrand F."/>
            <person name="Pallen M.J."/>
        </authorList>
    </citation>
    <scope>NUCLEOTIDE SEQUENCE</scope>
    <source>
        <strain evidence="8">B1-20833</strain>
    </source>
</reference>
<dbReference type="InterPro" id="IPR039425">
    <property type="entry name" value="RNA_pol_sigma-70-like"/>
</dbReference>
<evidence type="ECO:0000256" key="3">
    <source>
        <dbReference type="ARBA" id="ARBA00023082"/>
    </source>
</evidence>
<name>A0A9D9EW83_9BACT</name>
<gene>
    <name evidence="8" type="ORF">IAC06_07830</name>
</gene>
<protein>
    <submittedName>
        <fullName evidence="8">Sigma-70 family RNA polymerase sigma factor</fullName>
    </submittedName>
</protein>
<feature type="domain" description="RNA polymerase sigma factor 70 region 4 type 2" evidence="7">
    <location>
        <begin position="107"/>
        <end position="153"/>
    </location>
</feature>
<dbReference type="CDD" id="cd06171">
    <property type="entry name" value="Sigma70_r4"/>
    <property type="match status" value="1"/>
</dbReference>
<reference evidence="8" key="1">
    <citation type="submission" date="2020-10" db="EMBL/GenBank/DDBJ databases">
        <authorList>
            <person name="Gilroy R."/>
        </authorList>
    </citation>
    <scope>NUCLEOTIDE SEQUENCE</scope>
    <source>
        <strain evidence="8">B1-20833</strain>
    </source>
</reference>
<dbReference type="Pfam" id="PF04542">
    <property type="entry name" value="Sigma70_r2"/>
    <property type="match status" value="1"/>
</dbReference>
<dbReference type="AlphaFoldDB" id="A0A9D9EW83"/>
<keyword evidence="2" id="KW-0805">Transcription regulation</keyword>
<dbReference type="InterPro" id="IPR013325">
    <property type="entry name" value="RNA_pol_sigma_r2"/>
</dbReference>
<proteinExistence type="inferred from homology"/>
<dbReference type="Proteomes" id="UP000823661">
    <property type="component" value="Unassembled WGS sequence"/>
</dbReference>
<dbReference type="Pfam" id="PF08281">
    <property type="entry name" value="Sigma70_r4_2"/>
    <property type="match status" value="1"/>
</dbReference>
<comment type="caution">
    <text evidence="8">The sequence shown here is derived from an EMBL/GenBank/DDBJ whole genome shotgun (WGS) entry which is preliminary data.</text>
</comment>
<dbReference type="SUPFAM" id="SSF88946">
    <property type="entry name" value="Sigma2 domain of RNA polymerase sigma factors"/>
    <property type="match status" value="1"/>
</dbReference>
<evidence type="ECO:0000256" key="4">
    <source>
        <dbReference type="ARBA" id="ARBA00023125"/>
    </source>
</evidence>
<sequence>MEKERTRLEQLERIVSVWQDYLFRFAYMRTGLREEAEDIVQDVMLRLFRSEEDLSHISDLKFYLLRSVSNRCSDWRRRRKPVTVPLDEAAAVECSEEDRNIRAEYIRVRRLLDSLPERQAEVIRLKCNDELTFAEIAELTGTSEATVKSRYRYGIRHINELLKRKGNGRQ</sequence>
<dbReference type="Gene3D" id="1.10.1740.10">
    <property type="match status" value="1"/>
</dbReference>
<keyword evidence="3" id="KW-0731">Sigma factor</keyword>
<dbReference type="InterPro" id="IPR013324">
    <property type="entry name" value="RNA_pol_sigma_r3/r4-like"/>
</dbReference>
<keyword evidence="4" id="KW-0238">DNA-binding</keyword>
<dbReference type="InterPro" id="IPR007627">
    <property type="entry name" value="RNA_pol_sigma70_r2"/>
</dbReference>
<accession>A0A9D9EW83</accession>
<feature type="domain" description="RNA polymerase sigma-70 region 2" evidence="6">
    <location>
        <begin position="18"/>
        <end position="80"/>
    </location>
</feature>
<evidence type="ECO:0000313" key="9">
    <source>
        <dbReference type="Proteomes" id="UP000823661"/>
    </source>
</evidence>
<dbReference type="PANTHER" id="PTHR43133:SF8">
    <property type="entry name" value="RNA POLYMERASE SIGMA FACTOR HI_1459-RELATED"/>
    <property type="match status" value="1"/>
</dbReference>
<comment type="similarity">
    <text evidence="1">Belongs to the sigma-70 factor family. ECF subfamily.</text>
</comment>
<dbReference type="InterPro" id="IPR014284">
    <property type="entry name" value="RNA_pol_sigma-70_dom"/>
</dbReference>
<dbReference type="NCBIfam" id="TIGR02937">
    <property type="entry name" value="sigma70-ECF"/>
    <property type="match status" value="1"/>
</dbReference>
<evidence type="ECO:0000256" key="5">
    <source>
        <dbReference type="ARBA" id="ARBA00023163"/>
    </source>
</evidence>
<evidence type="ECO:0000256" key="2">
    <source>
        <dbReference type="ARBA" id="ARBA00023015"/>
    </source>
</evidence>
<evidence type="ECO:0000259" key="7">
    <source>
        <dbReference type="Pfam" id="PF08281"/>
    </source>
</evidence>
<dbReference type="PANTHER" id="PTHR43133">
    <property type="entry name" value="RNA POLYMERASE ECF-TYPE SIGMA FACTO"/>
    <property type="match status" value="1"/>
</dbReference>
<organism evidence="8 9">
    <name type="scientific">Candidatus Cryptobacteroides intestinavium</name>
    <dbReference type="NCBI Taxonomy" id="2840766"/>
    <lineage>
        <taxon>Bacteria</taxon>
        <taxon>Pseudomonadati</taxon>
        <taxon>Bacteroidota</taxon>
        <taxon>Bacteroidia</taxon>
        <taxon>Bacteroidales</taxon>
        <taxon>Candidatus Cryptobacteroides</taxon>
    </lineage>
</organism>
<evidence type="ECO:0000313" key="8">
    <source>
        <dbReference type="EMBL" id="MBO8452771.1"/>
    </source>
</evidence>
<dbReference type="Gene3D" id="1.10.10.10">
    <property type="entry name" value="Winged helix-like DNA-binding domain superfamily/Winged helix DNA-binding domain"/>
    <property type="match status" value="1"/>
</dbReference>
<keyword evidence="5" id="KW-0804">Transcription</keyword>
<dbReference type="InterPro" id="IPR036388">
    <property type="entry name" value="WH-like_DNA-bd_sf"/>
</dbReference>
<evidence type="ECO:0000259" key="6">
    <source>
        <dbReference type="Pfam" id="PF04542"/>
    </source>
</evidence>
<dbReference type="GO" id="GO:0006352">
    <property type="term" value="P:DNA-templated transcription initiation"/>
    <property type="evidence" value="ECO:0007669"/>
    <property type="project" value="InterPro"/>
</dbReference>